<name>A0ABV6YVX1_UNCC1</name>
<comment type="caution">
    <text evidence="2">The sequence shown here is derived from an EMBL/GenBank/DDBJ whole genome shotgun (WGS) entry which is preliminary data.</text>
</comment>
<dbReference type="Proteomes" id="UP001594351">
    <property type="component" value="Unassembled WGS sequence"/>
</dbReference>
<accession>A0ABV6YVX1</accession>
<gene>
    <name evidence="2" type="ORF">ACFL27_08650</name>
</gene>
<keyword evidence="3" id="KW-1185">Reference proteome</keyword>
<reference evidence="2 3" key="1">
    <citation type="submission" date="2024-09" db="EMBL/GenBank/DDBJ databases">
        <title>Laminarin stimulates single cell rates of sulfate reduction while oxygen inhibits transcriptomic activity in coastal marine sediment.</title>
        <authorList>
            <person name="Lindsay M."/>
            <person name="Orcutt B."/>
            <person name="Emerson D."/>
            <person name="Stepanauskas R."/>
            <person name="D'Angelo T."/>
        </authorList>
    </citation>
    <scope>NUCLEOTIDE SEQUENCE [LARGE SCALE GENOMIC DNA]</scope>
    <source>
        <strain evidence="2">SAG AM-311-K15</strain>
    </source>
</reference>
<proteinExistence type="predicted"/>
<dbReference type="InterPro" id="IPR047960">
    <property type="entry name" value="Transpos_IS1380"/>
</dbReference>
<dbReference type="EMBL" id="JBHPBY010000086">
    <property type="protein sequence ID" value="MFC1850246.1"/>
    <property type="molecule type" value="Genomic_DNA"/>
</dbReference>
<dbReference type="Pfam" id="PF13701">
    <property type="entry name" value="DDE_Tnp_1_4"/>
    <property type="match status" value="1"/>
</dbReference>
<feature type="domain" description="Transposase DDE" evidence="1">
    <location>
        <begin position="17"/>
        <end position="506"/>
    </location>
</feature>
<evidence type="ECO:0000259" key="1">
    <source>
        <dbReference type="Pfam" id="PF13701"/>
    </source>
</evidence>
<dbReference type="NCBIfam" id="NF033539">
    <property type="entry name" value="transpos_IS1380"/>
    <property type="match status" value="1"/>
</dbReference>
<organism evidence="2 3">
    <name type="scientific">candidate division CSSED10-310 bacterium</name>
    <dbReference type="NCBI Taxonomy" id="2855610"/>
    <lineage>
        <taxon>Bacteria</taxon>
        <taxon>Bacteria division CSSED10-310</taxon>
    </lineage>
</organism>
<evidence type="ECO:0000313" key="3">
    <source>
        <dbReference type="Proteomes" id="UP001594351"/>
    </source>
</evidence>
<evidence type="ECO:0000313" key="2">
    <source>
        <dbReference type="EMBL" id="MFC1850246.1"/>
    </source>
</evidence>
<dbReference type="InterPro" id="IPR025668">
    <property type="entry name" value="Tnp_DDE_dom"/>
</dbReference>
<protein>
    <submittedName>
        <fullName evidence="2">IS1380 family transposase</fullName>
    </submittedName>
</protein>
<sequence length="517" mass="58756">MTQGILPFKYEIENKPSGMTSLAGLPLYYELATVTGISQSVTHHLPDPQGSQGWTNNQCISALVMLNLAGGSTVDDLRIMESDYGLIRFLQKIETHGLNRDQRRALELRWRKENNHAVPSPSAMFRFLNQFHFAQEEEKRVAGKAFIPAPNKYLQGLVNINKDIVAFKQAHSPFQIATLDMDATLIETSKNEALYCYKGFEAYQPLNTYWFEQDLVLHSEFRDGNVPAGYDQLRVFKEALNQLPVGVEQTYLRSDTAGYQIDLIKYCAKGMHERFGVIKFGICVDVTESFKNAVRDVPESEWYPIYTQVNGKSVPTGQQWAEVCYVPNWAGYSKKDPEYRFIAIRETIKQLVLPEMEDQLTFPFPTMDFKSKGKYKLFGVVTNFSAQEKSGDQVIAWNRERCGSSEKAHAIMKNDLAGGTMPSGKFGANAAWWQMMIFAYNLNSIMKRDVLSADNETWMVRCMKALRFYLINLPARVHKHAKQMVITLGHNHPMNETILRARARMLALAHGPPCSVA</sequence>